<organism evidence="2 3">
    <name type="scientific">Rhizobium lemnae</name>
    <dbReference type="NCBI Taxonomy" id="1214924"/>
    <lineage>
        <taxon>Bacteria</taxon>
        <taxon>Pseudomonadati</taxon>
        <taxon>Pseudomonadota</taxon>
        <taxon>Alphaproteobacteria</taxon>
        <taxon>Hyphomicrobiales</taxon>
        <taxon>Rhizobiaceae</taxon>
        <taxon>Rhizobium/Agrobacterium group</taxon>
        <taxon>Rhizobium</taxon>
    </lineage>
</organism>
<evidence type="ECO:0000313" key="3">
    <source>
        <dbReference type="Proteomes" id="UP001595697"/>
    </source>
</evidence>
<evidence type="ECO:0000313" key="2">
    <source>
        <dbReference type="EMBL" id="MFC3969264.1"/>
    </source>
</evidence>
<comment type="caution">
    <text evidence="2">The sequence shown here is derived from an EMBL/GenBank/DDBJ whole genome shotgun (WGS) entry which is preliminary data.</text>
</comment>
<sequence>MTEIHPIEAGLFQLKLQSTGAPGAPTVALTLGVYTPTGKVTGFAEVKQATNPPLDVRSHVLGDLIYETVIGPGSKVRIDLTGYPEIVWPKDGGVGPAIPLNFKAIILLEPDFSKGTIEYQYRKDLTGKWHVVREPIHKLA</sequence>
<gene>
    <name evidence="2" type="ORF">ACFOVS_14200</name>
</gene>
<reference evidence="3" key="1">
    <citation type="journal article" date="2019" name="Int. J. Syst. Evol. Microbiol.">
        <title>The Global Catalogue of Microorganisms (GCM) 10K type strain sequencing project: providing services to taxonomists for standard genome sequencing and annotation.</title>
        <authorList>
            <consortium name="The Broad Institute Genomics Platform"/>
            <consortium name="The Broad Institute Genome Sequencing Center for Infectious Disease"/>
            <person name="Wu L."/>
            <person name="Ma J."/>
        </authorList>
    </citation>
    <scope>NUCLEOTIDE SEQUENCE [LARGE SCALE GENOMIC DNA]</scope>
    <source>
        <strain evidence="3">TBRC 5781</strain>
    </source>
</reference>
<proteinExistence type="predicted"/>
<protein>
    <submittedName>
        <fullName evidence="2">DUF1842 domain-containing protein</fullName>
    </submittedName>
</protein>
<feature type="domain" description="DUF1842" evidence="1">
    <location>
        <begin position="10"/>
        <end position="124"/>
    </location>
</feature>
<accession>A0ABV8EC65</accession>
<dbReference type="RefSeq" id="WP_247261171.1">
    <property type="nucleotide sequence ID" value="NZ_JALJQZ010000017.1"/>
</dbReference>
<evidence type="ECO:0000259" key="1">
    <source>
        <dbReference type="Pfam" id="PF08896"/>
    </source>
</evidence>
<name>A0ABV8EC65_9HYPH</name>
<dbReference type="EMBL" id="JBHSBD010000060">
    <property type="protein sequence ID" value="MFC3969264.1"/>
    <property type="molecule type" value="Genomic_DNA"/>
</dbReference>
<dbReference type="Pfam" id="PF08896">
    <property type="entry name" value="DUF1842"/>
    <property type="match status" value="1"/>
</dbReference>
<dbReference type="InterPro" id="IPR014992">
    <property type="entry name" value="DUF1842"/>
</dbReference>
<dbReference type="Proteomes" id="UP001595697">
    <property type="component" value="Unassembled WGS sequence"/>
</dbReference>
<keyword evidence="3" id="KW-1185">Reference proteome</keyword>